<evidence type="ECO:0000313" key="4">
    <source>
        <dbReference type="Proteomes" id="UP001232001"/>
    </source>
</evidence>
<protein>
    <submittedName>
        <fullName evidence="3">Glycosyltransferase family 4 protein</fullName>
    </submittedName>
</protein>
<accession>A0ABY8L9R5</accession>
<feature type="domain" description="Glycosyl transferase family 1" evidence="1">
    <location>
        <begin position="191"/>
        <end position="357"/>
    </location>
</feature>
<dbReference type="EMBL" id="CP122539">
    <property type="protein sequence ID" value="WGH76980.1"/>
    <property type="molecule type" value="Genomic_DNA"/>
</dbReference>
<sequence length="382" mass="42972">MKVLIAVSDSFCGNFIRGQARYLKEKGNEVVLVSPKGAEVEKIVKSEGCKHIEVSFSREISIINDIKSFFKVIKILLKEKPSIVNAGNPKTGLLFTLAGVFFPSRRIVFTLRGVRSDTLKGVKKEIVRFTEFISCYLADKVIVISPSLFEHAVKIKILKIDKGILIGKGSSNGIDTSKFMLSERNVIKGKKLRDNLSLNQDDILIGFVGRIVRDKGVEELYEAFKIASEKEENLKLILAGPIEENDTISYKVLIEMKQNKNVYFLGKKEDVTEVFAAIDVLVLYSYREGFGNVVLEASSMKRPVIVSDIPGARDTVSDKKSGFLIPLNNIALLSESILIYARNPELRNMHGDYGEKRARKFFKSEVIWEGQLDLYKTLVYET</sequence>
<organism evidence="3 4">
    <name type="scientific">Tenacibaculum tangerinum</name>
    <dbReference type="NCBI Taxonomy" id="3038772"/>
    <lineage>
        <taxon>Bacteria</taxon>
        <taxon>Pseudomonadati</taxon>
        <taxon>Bacteroidota</taxon>
        <taxon>Flavobacteriia</taxon>
        <taxon>Flavobacteriales</taxon>
        <taxon>Flavobacteriaceae</taxon>
        <taxon>Tenacibaculum</taxon>
    </lineage>
</organism>
<evidence type="ECO:0000259" key="1">
    <source>
        <dbReference type="Pfam" id="PF00534"/>
    </source>
</evidence>
<keyword evidence="4" id="KW-1185">Reference proteome</keyword>
<evidence type="ECO:0000259" key="2">
    <source>
        <dbReference type="Pfam" id="PF13439"/>
    </source>
</evidence>
<dbReference type="Gene3D" id="3.40.50.2000">
    <property type="entry name" value="Glycogen Phosphorylase B"/>
    <property type="match status" value="2"/>
</dbReference>
<dbReference type="PANTHER" id="PTHR12526:SF630">
    <property type="entry name" value="GLYCOSYLTRANSFERASE"/>
    <property type="match status" value="1"/>
</dbReference>
<dbReference type="CDD" id="cd03808">
    <property type="entry name" value="GT4_CapM-like"/>
    <property type="match status" value="1"/>
</dbReference>
<dbReference type="Pfam" id="PF00534">
    <property type="entry name" value="Glycos_transf_1"/>
    <property type="match status" value="1"/>
</dbReference>
<dbReference type="Proteomes" id="UP001232001">
    <property type="component" value="Chromosome"/>
</dbReference>
<reference evidence="3 4" key="1">
    <citation type="submission" date="2023-04" db="EMBL/GenBank/DDBJ databases">
        <title>Tenacibaculum tangerinum sp. nov., isolated from sea tidal flat of South Korea.</title>
        <authorList>
            <person name="Lee S.H."/>
            <person name="Kim J.-J."/>
        </authorList>
    </citation>
    <scope>NUCLEOTIDE SEQUENCE [LARGE SCALE GENOMIC DNA]</scope>
    <source>
        <strain evidence="3 4">GRR-S3-23</strain>
    </source>
</reference>
<gene>
    <name evidence="3" type="ORF">P8625_07515</name>
</gene>
<evidence type="ECO:0000313" key="3">
    <source>
        <dbReference type="EMBL" id="WGH76980.1"/>
    </source>
</evidence>
<dbReference type="Pfam" id="PF13439">
    <property type="entry name" value="Glyco_transf_4"/>
    <property type="match status" value="1"/>
</dbReference>
<dbReference type="PANTHER" id="PTHR12526">
    <property type="entry name" value="GLYCOSYLTRANSFERASE"/>
    <property type="match status" value="1"/>
</dbReference>
<feature type="domain" description="Glycosyltransferase subfamily 4-like N-terminal" evidence="2">
    <location>
        <begin position="15"/>
        <end position="154"/>
    </location>
</feature>
<dbReference type="InterPro" id="IPR028098">
    <property type="entry name" value="Glyco_trans_4-like_N"/>
</dbReference>
<dbReference type="RefSeq" id="WP_279652838.1">
    <property type="nucleotide sequence ID" value="NZ_CP122539.1"/>
</dbReference>
<name>A0ABY8L9R5_9FLAO</name>
<dbReference type="SUPFAM" id="SSF53756">
    <property type="entry name" value="UDP-Glycosyltransferase/glycogen phosphorylase"/>
    <property type="match status" value="1"/>
</dbReference>
<proteinExistence type="predicted"/>
<dbReference type="InterPro" id="IPR001296">
    <property type="entry name" value="Glyco_trans_1"/>
</dbReference>